<dbReference type="SUPFAM" id="SSF51905">
    <property type="entry name" value="FAD/NAD(P)-binding domain"/>
    <property type="match status" value="1"/>
</dbReference>
<evidence type="ECO:0000256" key="2">
    <source>
        <dbReference type="ARBA" id="ARBA00022827"/>
    </source>
</evidence>
<sequence length="413" mass="46103">MMGKPFVIIVGGGPSGLLLALLLGKEGIPVQLLESAETLDDRPRATHYGPAAVRELQRAGVFKDMKAKGGFLPTGVCWRKLHGDIIATIPGPKGDEEHPIICLPLNQLNEVFKDHIRRLANVEVLFNHKVVDLGQSDNASWVDVETPEGKKTLEANYVIGCDGANSIVRRSLFGDFNFPGFTWEEQIVATNIYYPFEKHGFNIDSSFIVHPEHWYMAARITTDGMWRVTYGEIPGLTFEELKERQPKKFKAMLPGSPDPEHYRLVGFSPYKVHQRLAEAMRVGRVLLAADAAHLCNPFGGLGLTGGIVDVGGLYDCLYGIYKGYADDGILSLYDQVRREKYTNIINTVSSENIRRLFNQDPELAGDLDEFLNLVKRAETDPSVLQSLNTEAMAIQYDFRKHYHTQPQGTILGQ</sequence>
<proteinExistence type="predicted"/>
<evidence type="ECO:0000256" key="1">
    <source>
        <dbReference type="ARBA" id="ARBA00022630"/>
    </source>
</evidence>
<evidence type="ECO:0000259" key="4">
    <source>
        <dbReference type="Pfam" id="PF01494"/>
    </source>
</evidence>
<dbReference type="GO" id="GO:0071949">
    <property type="term" value="F:FAD binding"/>
    <property type="evidence" value="ECO:0007669"/>
    <property type="project" value="InterPro"/>
</dbReference>
<dbReference type="GO" id="GO:0019622">
    <property type="term" value="P:3-(3-hydroxy)phenylpropionate catabolic process"/>
    <property type="evidence" value="ECO:0007669"/>
    <property type="project" value="TreeGrafter"/>
</dbReference>
<dbReference type="Gene3D" id="3.50.50.60">
    <property type="entry name" value="FAD/NAD(P)-binding domain"/>
    <property type="match status" value="1"/>
</dbReference>
<evidence type="ECO:0000313" key="6">
    <source>
        <dbReference type="Proteomes" id="UP000654913"/>
    </source>
</evidence>
<dbReference type="KEGG" id="apuu:APUU_60777A"/>
<organism evidence="5 6">
    <name type="scientific">Aspergillus puulaauensis</name>
    <dbReference type="NCBI Taxonomy" id="1220207"/>
    <lineage>
        <taxon>Eukaryota</taxon>
        <taxon>Fungi</taxon>
        <taxon>Dikarya</taxon>
        <taxon>Ascomycota</taxon>
        <taxon>Pezizomycotina</taxon>
        <taxon>Eurotiomycetes</taxon>
        <taxon>Eurotiomycetidae</taxon>
        <taxon>Eurotiales</taxon>
        <taxon>Aspergillaceae</taxon>
        <taxon>Aspergillus</taxon>
    </lineage>
</organism>
<dbReference type="InterPro" id="IPR050631">
    <property type="entry name" value="PheA/TfdB_FAD_monoxygenase"/>
</dbReference>
<evidence type="ECO:0000256" key="3">
    <source>
        <dbReference type="ARBA" id="ARBA00023002"/>
    </source>
</evidence>
<dbReference type="GO" id="GO:0008688">
    <property type="term" value="F:3-(3-hydroxyphenyl)propionate hydroxylase activity"/>
    <property type="evidence" value="ECO:0007669"/>
    <property type="project" value="TreeGrafter"/>
</dbReference>
<reference evidence="5" key="1">
    <citation type="submission" date="2021-01" db="EMBL/GenBank/DDBJ databases">
        <authorList>
            <consortium name="Aspergillus puulaauensis MK2 genome sequencing consortium"/>
            <person name="Kazuki M."/>
            <person name="Futagami T."/>
        </authorList>
    </citation>
    <scope>NUCLEOTIDE SEQUENCE</scope>
    <source>
        <strain evidence="5">MK2</strain>
    </source>
</reference>
<dbReference type="InterPro" id="IPR002938">
    <property type="entry name" value="FAD-bd"/>
</dbReference>
<gene>
    <name evidence="5" type="ORF">APUU_60777A</name>
</gene>
<name>A0A7R8AQ22_9EURO</name>
<dbReference type="GeneID" id="64977734"/>
<dbReference type="AlphaFoldDB" id="A0A7R8AQ22"/>
<evidence type="ECO:0000313" key="5">
    <source>
        <dbReference type="EMBL" id="BCS27729.1"/>
    </source>
</evidence>
<protein>
    <recommendedName>
        <fullName evidence="4">FAD-binding domain-containing protein</fullName>
    </recommendedName>
</protein>
<dbReference type="OrthoDB" id="10016252at2759"/>
<reference evidence="5" key="2">
    <citation type="submission" date="2021-02" db="EMBL/GenBank/DDBJ databases">
        <title>Aspergillus puulaauensis MK2 genome sequence.</title>
        <authorList>
            <person name="Futagami T."/>
            <person name="Mori K."/>
            <person name="Kadooka C."/>
            <person name="Tanaka T."/>
        </authorList>
    </citation>
    <scope>NUCLEOTIDE SEQUENCE</scope>
    <source>
        <strain evidence="5">MK2</strain>
    </source>
</reference>
<feature type="domain" description="FAD-binding" evidence="4">
    <location>
        <begin position="7"/>
        <end position="343"/>
    </location>
</feature>
<keyword evidence="6" id="KW-1185">Reference proteome</keyword>
<dbReference type="Proteomes" id="UP000654913">
    <property type="component" value="Chromosome 6"/>
</dbReference>
<dbReference type="Pfam" id="PF01494">
    <property type="entry name" value="FAD_binding_3"/>
    <property type="match status" value="1"/>
</dbReference>
<accession>A0A7R8AQ22</accession>
<keyword evidence="1" id="KW-0285">Flavoprotein</keyword>
<dbReference type="PANTHER" id="PTHR43476">
    <property type="entry name" value="3-(3-HYDROXY-PHENYL)PROPIONATE/3-HYDROXYCINNAMIC ACID HYDROXYLASE"/>
    <property type="match status" value="1"/>
</dbReference>
<dbReference type="PANTHER" id="PTHR43476:SF3">
    <property type="entry name" value="FAD-BINDING MONOOXYGENASE"/>
    <property type="match status" value="1"/>
</dbReference>
<dbReference type="EMBL" id="AP024448">
    <property type="protein sequence ID" value="BCS27729.1"/>
    <property type="molecule type" value="Genomic_DNA"/>
</dbReference>
<dbReference type="InterPro" id="IPR036188">
    <property type="entry name" value="FAD/NAD-bd_sf"/>
</dbReference>
<keyword evidence="3" id="KW-0560">Oxidoreductase</keyword>
<dbReference type="PRINTS" id="PR00420">
    <property type="entry name" value="RNGMNOXGNASE"/>
</dbReference>
<dbReference type="RefSeq" id="XP_041559923.1">
    <property type="nucleotide sequence ID" value="XM_041694054.1"/>
</dbReference>
<dbReference type="Gene3D" id="3.30.70.2450">
    <property type="match status" value="1"/>
</dbReference>
<keyword evidence="2" id="KW-0274">FAD</keyword>